<dbReference type="Gene3D" id="3.30.2310.20">
    <property type="entry name" value="RelE-like"/>
    <property type="match status" value="1"/>
</dbReference>
<keyword evidence="3" id="KW-1185">Reference proteome</keyword>
<dbReference type="InterPro" id="IPR035093">
    <property type="entry name" value="RelE/ParE_toxin_dom_sf"/>
</dbReference>
<dbReference type="OrthoDB" id="461964at2"/>
<name>A0A2T1GDL6_9CYAN</name>
<accession>A0A2T1GDL6</accession>
<reference evidence="2 3" key="1">
    <citation type="submission" date="2018-03" db="EMBL/GenBank/DDBJ databases">
        <title>The ancient ancestry and fast evolution of plastids.</title>
        <authorList>
            <person name="Moore K.R."/>
            <person name="Magnabosco C."/>
            <person name="Momper L."/>
            <person name="Gold D.A."/>
            <person name="Bosak T."/>
            <person name="Fournier G.P."/>
        </authorList>
    </citation>
    <scope>NUCLEOTIDE SEQUENCE [LARGE SCALE GENOMIC DNA]</scope>
    <source>
        <strain evidence="2 3">CCALA 037</strain>
    </source>
</reference>
<evidence type="ECO:0000256" key="1">
    <source>
        <dbReference type="ARBA" id="ARBA00022649"/>
    </source>
</evidence>
<dbReference type="Proteomes" id="UP000238937">
    <property type="component" value="Unassembled WGS sequence"/>
</dbReference>
<gene>
    <name evidence="2" type="ORF">C7B77_14875</name>
</gene>
<sequence length="102" mass="12001">MNYSVEILPQALDNIESAYRWIANNHSSERAEQWYEELMTAVRSLSRFPNRASQAPEAAEIELDIRQLFVGKKRQYRVLSVVDKERVSILYVRHTSQSWLSE</sequence>
<protein>
    <submittedName>
        <fullName evidence="2">Type II toxin-antitoxin system RelE/ParE family toxin</fullName>
    </submittedName>
</protein>
<evidence type="ECO:0000313" key="3">
    <source>
        <dbReference type="Proteomes" id="UP000238937"/>
    </source>
</evidence>
<keyword evidence="1" id="KW-1277">Toxin-antitoxin system</keyword>
<evidence type="ECO:0000313" key="2">
    <source>
        <dbReference type="EMBL" id="PSB55474.1"/>
    </source>
</evidence>
<dbReference type="Pfam" id="PF05016">
    <property type="entry name" value="ParE_toxin"/>
    <property type="match status" value="1"/>
</dbReference>
<dbReference type="EMBL" id="PVWO01000184">
    <property type="protein sequence ID" value="PSB55474.1"/>
    <property type="molecule type" value="Genomic_DNA"/>
</dbReference>
<organism evidence="2 3">
    <name type="scientific">Chamaesiphon polymorphus CCALA 037</name>
    <dbReference type="NCBI Taxonomy" id="2107692"/>
    <lineage>
        <taxon>Bacteria</taxon>
        <taxon>Bacillati</taxon>
        <taxon>Cyanobacteriota</taxon>
        <taxon>Cyanophyceae</taxon>
        <taxon>Gomontiellales</taxon>
        <taxon>Chamaesiphonaceae</taxon>
        <taxon>Chamaesiphon</taxon>
    </lineage>
</organism>
<dbReference type="InterPro" id="IPR007712">
    <property type="entry name" value="RelE/ParE_toxin"/>
</dbReference>
<dbReference type="RefSeq" id="WP_106306186.1">
    <property type="nucleotide sequence ID" value="NZ_PVWO01000184.1"/>
</dbReference>
<comment type="caution">
    <text evidence="2">The sequence shown here is derived from an EMBL/GenBank/DDBJ whole genome shotgun (WGS) entry which is preliminary data.</text>
</comment>
<dbReference type="AlphaFoldDB" id="A0A2T1GDL6"/>
<proteinExistence type="predicted"/>